<proteinExistence type="predicted"/>
<dbReference type="SUPFAM" id="SSF56112">
    <property type="entry name" value="Protein kinase-like (PK-like)"/>
    <property type="match status" value="1"/>
</dbReference>
<evidence type="ECO:0000313" key="1">
    <source>
        <dbReference type="EMBL" id="QHT99108.1"/>
    </source>
</evidence>
<dbReference type="InterPro" id="IPR011009">
    <property type="entry name" value="Kinase-like_dom_sf"/>
</dbReference>
<accession>A0A6C0J0E7</accession>
<sequence>MNKNNMSLLIKKKPIKHIKSLYKKVKRLKIKNIPRIIQRTTIPFIKKSSAHIKSRYDLYKYFNKYLKKEPKKQCLKILDNNKFSICNNKIILEKRIGSKSKYGAVYLSKTNDIKSVKTAIKVMVISKDNENELNILKKCTKIFSNKETSHFPIIYNSFYCNIPNNNILIPQNINNKNYFIYLNELASGDLRKFTMENKNYKNDKLFINTMIQVFLAILTFHKKIKYCHNDCHDGNFLYHKIKPGGYIKYKIKNEYYYLENMGYLWVIWDFGLADNKYFNHFNYNDYSKIMYAFLNRSDGGWIENNYKTTNNFKQLARIMKINIDYFNFNTINQDEKILKLLMTNTKGLLKLKDLPSDFTVYNKKAYILL</sequence>
<evidence type="ECO:0008006" key="2">
    <source>
        <dbReference type="Google" id="ProtNLM"/>
    </source>
</evidence>
<reference evidence="1" key="1">
    <citation type="journal article" date="2020" name="Nature">
        <title>Giant virus diversity and host interactions through global metagenomics.</title>
        <authorList>
            <person name="Schulz F."/>
            <person name="Roux S."/>
            <person name="Paez-Espino D."/>
            <person name="Jungbluth S."/>
            <person name="Walsh D.A."/>
            <person name="Denef V.J."/>
            <person name="McMahon K.D."/>
            <person name="Konstantinidis K.T."/>
            <person name="Eloe-Fadrosh E.A."/>
            <person name="Kyrpides N.C."/>
            <person name="Woyke T."/>
        </authorList>
    </citation>
    <scope>NUCLEOTIDE SEQUENCE</scope>
    <source>
        <strain evidence="1">GVMAG-M-3300025695-21</strain>
    </source>
</reference>
<protein>
    <recommendedName>
        <fullName evidence="2">Protein kinase domain-containing protein</fullName>
    </recommendedName>
</protein>
<dbReference type="AlphaFoldDB" id="A0A6C0J0E7"/>
<dbReference type="EMBL" id="MN740302">
    <property type="protein sequence ID" value="QHT99108.1"/>
    <property type="molecule type" value="Genomic_DNA"/>
</dbReference>
<dbReference type="Gene3D" id="1.10.510.10">
    <property type="entry name" value="Transferase(Phosphotransferase) domain 1"/>
    <property type="match status" value="1"/>
</dbReference>
<name>A0A6C0J0E7_9ZZZZ</name>
<organism evidence="1">
    <name type="scientific">viral metagenome</name>
    <dbReference type="NCBI Taxonomy" id="1070528"/>
    <lineage>
        <taxon>unclassified sequences</taxon>
        <taxon>metagenomes</taxon>
        <taxon>organismal metagenomes</taxon>
    </lineage>
</organism>